<dbReference type="eggNOG" id="COG3177">
    <property type="taxonomic scope" value="Bacteria"/>
</dbReference>
<dbReference type="PANTHER" id="PTHR13504:SF38">
    <property type="entry name" value="FIDO DOMAIN-CONTAINING PROTEIN"/>
    <property type="match status" value="1"/>
</dbReference>
<dbReference type="HOGENOM" id="CLU_047250_1_1_9"/>
<dbReference type="InterPro" id="IPR040198">
    <property type="entry name" value="Fido_containing"/>
</dbReference>
<name>F0SWK6_SYNGF</name>
<protein>
    <submittedName>
        <fullName evidence="5">Filamentation induced by cAMP protein Fic</fullName>
    </submittedName>
</protein>
<organism evidence="5 6">
    <name type="scientific">Syntrophobotulus glycolicus (strain DSM 8271 / FlGlyR)</name>
    <dbReference type="NCBI Taxonomy" id="645991"/>
    <lineage>
        <taxon>Bacteria</taxon>
        <taxon>Bacillati</taxon>
        <taxon>Bacillota</taxon>
        <taxon>Clostridia</taxon>
        <taxon>Eubacteriales</taxon>
        <taxon>Desulfitobacteriaceae</taxon>
        <taxon>Syntrophobotulus</taxon>
    </lineage>
</organism>
<dbReference type="PANTHER" id="PTHR13504">
    <property type="entry name" value="FIDO DOMAIN-CONTAINING PROTEIN DDB_G0283145"/>
    <property type="match status" value="1"/>
</dbReference>
<dbReference type="InterPro" id="IPR003812">
    <property type="entry name" value="Fido"/>
</dbReference>
<dbReference type="Gene3D" id="1.10.3290.10">
    <property type="entry name" value="Fido-like domain"/>
    <property type="match status" value="1"/>
</dbReference>
<dbReference type="SUPFAM" id="SSF140931">
    <property type="entry name" value="Fic-like"/>
    <property type="match status" value="1"/>
</dbReference>
<feature type="binding site" evidence="1">
    <location>
        <position position="81"/>
    </location>
    <ligand>
        <name>ATP</name>
        <dbReference type="ChEBI" id="CHEBI:30616"/>
    </ligand>
</feature>
<dbReference type="InterPro" id="IPR036597">
    <property type="entry name" value="Fido-like_dom_sf"/>
</dbReference>
<evidence type="ECO:0000313" key="5">
    <source>
        <dbReference type="EMBL" id="ADY56846.1"/>
    </source>
</evidence>
<sequence>MMDRAGKLKTNLSGEAAYKSFAPSPLPPNPTVELDNETIELLVKANKQLGLLEGIAARIPNVNLFISMYVRKEALMSSQIEGTQATLEDVLDPLINENANRNVADVINYIKATEFAITRLNELPLCNRLIKEAHAVLMAGVRGQEKNPGEFRYSQNWIGGQGSTLKNARFIPPAPEDMTMAMSDLEKYWSDDDGLDVLIRAALIHYQFEAIHPFLDGNGCIGRLLITLYLMEKDVLTTPALYISYFLKKNRIEYYDRMSEVRRNGNYEQWIKFFLQAIYESAEDATNTIDKLTVLHDKNLVSISGMGRASKTALRLFAYLEENPIIEIQKTAAALDTTFKTVSDSVRRLCEMGILRQNSGEQRNRTFSYAAYLDLLRNGTV</sequence>
<feature type="binding site" evidence="1">
    <location>
        <position position="212"/>
    </location>
    <ligand>
        <name>ATP</name>
        <dbReference type="ChEBI" id="CHEBI:30616"/>
    </ligand>
</feature>
<dbReference type="GO" id="GO:0005524">
    <property type="term" value="F:ATP binding"/>
    <property type="evidence" value="ECO:0007669"/>
    <property type="project" value="UniProtKB-KW"/>
</dbReference>
<keyword evidence="6" id="KW-1185">Reference proteome</keyword>
<keyword evidence="1" id="KW-0547">Nucleotide-binding</keyword>
<feature type="domain" description="Fido" evidence="4">
    <location>
        <begin position="125"/>
        <end position="276"/>
    </location>
</feature>
<dbReference type="OrthoDB" id="9813719at2"/>
<gene>
    <name evidence="5" type="ordered locus">Sgly_2567</name>
</gene>
<dbReference type="Proteomes" id="UP000007488">
    <property type="component" value="Chromosome"/>
</dbReference>
<dbReference type="Pfam" id="PF13784">
    <property type="entry name" value="Fic_N"/>
    <property type="match status" value="1"/>
</dbReference>
<feature type="binding site" evidence="3">
    <location>
        <begin position="254"/>
        <end position="255"/>
    </location>
    <ligand>
        <name>ATP</name>
        <dbReference type="ChEBI" id="CHEBI:30616"/>
    </ligand>
</feature>
<feature type="active site" evidence="2">
    <location>
        <position position="212"/>
    </location>
</feature>
<dbReference type="EMBL" id="CP002547">
    <property type="protein sequence ID" value="ADY56846.1"/>
    <property type="molecule type" value="Genomic_DNA"/>
</dbReference>
<dbReference type="RefSeq" id="WP_013625711.1">
    <property type="nucleotide sequence ID" value="NC_015172.1"/>
</dbReference>
<dbReference type="KEGG" id="sgy:Sgly_2567"/>
<accession>F0SWK6</accession>
<dbReference type="Pfam" id="PF02661">
    <property type="entry name" value="Fic"/>
    <property type="match status" value="1"/>
</dbReference>
<proteinExistence type="predicted"/>
<feature type="binding site" evidence="1">
    <location>
        <position position="254"/>
    </location>
    <ligand>
        <name>ATP</name>
        <dbReference type="ChEBI" id="CHEBI:30616"/>
    </ligand>
</feature>
<dbReference type="PROSITE" id="PS51459">
    <property type="entry name" value="FIDO"/>
    <property type="match status" value="1"/>
</dbReference>
<evidence type="ECO:0000256" key="1">
    <source>
        <dbReference type="PIRSR" id="PIRSR038925-1"/>
    </source>
</evidence>
<reference evidence="6" key="2">
    <citation type="submission" date="2011-02" db="EMBL/GenBank/DDBJ databases">
        <title>The complete genome of Syntrophobotulus glycolicus DSM 8271.</title>
        <authorList>
            <person name="Lucas S."/>
            <person name="Copeland A."/>
            <person name="Lapidus A."/>
            <person name="Bruce D."/>
            <person name="Goodwin L."/>
            <person name="Pitluck S."/>
            <person name="Kyrpides N."/>
            <person name="Mavromatis K."/>
            <person name="Pagani I."/>
            <person name="Ivanova N."/>
            <person name="Mikhailova N."/>
            <person name="Chertkov O."/>
            <person name="Held B."/>
            <person name="Detter J.C."/>
            <person name="Tapia R."/>
            <person name="Han C."/>
            <person name="Land M."/>
            <person name="Hauser L."/>
            <person name="Markowitz V."/>
            <person name="Cheng J.-F."/>
            <person name="Hugenholtz P."/>
            <person name="Woyke T."/>
            <person name="Wu D."/>
            <person name="Spring S."/>
            <person name="Schroeder M."/>
            <person name="Brambilla E."/>
            <person name="Klenk H.-P."/>
            <person name="Eisen J.A."/>
        </authorList>
    </citation>
    <scope>NUCLEOTIDE SEQUENCE [LARGE SCALE GENOMIC DNA]</scope>
    <source>
        <strain evidence="6">DSM 8271 / FlGlyR</strain>
    </source>
</reference>
<dbReference type="PIRSF" id="PIRSF038925">
    <property type="entry name" value="AMP-prot_trans"/>
    <property type="match status" value="1"/>
</dbReference>
<evidence type="ECO:0000256" key="3">
    <source>
        <dbReference type="PIRSR" id="PIRSR640198-2"/>
    </source>
</evidence>
<evidence type="ECO:0000313" key="6">
    <source>
        <dbReference type="Proteomes" id="UP000007488"/>
    </source>
</evidence>
<feature type="binding site" evidence="3">
    <location>
        <begin position="216"/>
        <end position="223"/>
    </location>
    <ligand>
        <name>ATP</name>
        <dbReference type="ChEBI" id="CHEBI:30616"/>
    </ligand>
</feature>
<evidence type="ECO:0000256" key="2">
    <source>
        <dbReference type="PIRSR" id="PIRSR640198-1"/>
    </source>
</evidence>
<dbReference type="InterPro" id="IPR025758">
    <property type="entry name" value="Fic/DOC_N"/>
</dbReference>
<feature type="binding site" evidence="1">
    <location>
        <begin position="217"/>
        <end position="223"/>
    </location>
    <ligand>
        <name>ATP</name>
        <dbReference type="ChEBI" id="CHEBI:30616"/>
    </ligand>
</feature>
<dbReference type="AlphaFoldDB" id="F0SWK6"/>
<dbReference type="InterPro" id="IPR026287">
    <property type="entry name" value="SoFic-like"/>
</dbReference>
<evidence type="ECO:0000259" key="4">
    <source>
        <dbReference type="PROSITE" id="PS51459"/>
    </source>
</evidence>
<reference evidence="5 6" key="1">
    <citation type="journal article" date="2011" name="Stand. Genomic Sci.">
        <title>Complete genome sequence of Syntrophobotulus glycolicus type strain (FlGlyR).</title>
        <authorList>
            <person name="Han C."/>
            <person name="Mwirichia R."/>
            <person name="Chertkov O."/>
            <person name="Held B."/>
            <person name="Lapidus A."/>
            <person name="Nolan M."/>
            <person name="Lucas S."/>
            <person name="Hammon N."/>
            <person name="Deshpande S."/>
            <person name="Cheng J.F."/>
            <person name="Tapia R."/>
            <person name="Goodwin L."/>
            <person name="Pitluck S."/>
            <person name="Huntemann M."/>
            <person name="Liolios K."/>
            <person name="Ivanova N."/>
            <person name="Pagani I."/>
            <person name="Mavromatis K."/>
            <person name="Ovchinikova G."/>
            <person name="Pati A."/>
            <person name="Chen A."/>
            <person name="Palaniappan K."/>
            <person name="Land M."/>
            <person name="Hauser L."/>
            <person name="Brambilla E.M."/>
            <person name="Rohde M."/>
            <person name="Spring S."/>
            <person name="Sikorski J."/>
            <person name="Goker M."/>
            <person name="Woyke T."/>
            <person name="Bristow J."/>
            <person name="Eisen J.A."/>
            <person name="Markowitz V."/>
            <person name="Hugenholtz P."/>
            <person name="Kyrpides N.C."/>
            <person name="Klenk H.P."/>
            <person name="Detter J.C."/>
        </authorList>
    </citation>
    <scope>NUCLEOTIDE SEQUENCE [LARGE SCALE GENOMIC DNA]</scope>
    <source>
        <strain evidence="6">DSM 8271 / FlGlyR</strain>
    </source>
</reference>
<keyword evidence="1" id="KW-0067">ATP-binding</keyword>
<dbReference type="STRING" id="645991.Sgly_2567"/>